<dbReference type="EMBL" id="AAHYLK010000018">
    <property type="protein sequence ID" value="ECB7107734.1"/>
    <property type="molecule type" value="Genomic_DNA"/>
</dbReference>
<dbReference type="Proteomes" id="UP000839726">
    <property type="component" value="Unassembled WGS sequence"/>
</dbReference>
<evidence type="ECO:0000313" key="2">
    <source>
        <dbReference type="EMBL" id="EBS2694995.1"/>
    </source>
</evidence>
<dbReference type="RefSeq" id="WP_109149682.1">
    <property type="nucleotide sequence ID" value="NZ_QDQU01000021.1"/>
</dbReference>
<dbReference type="InterPro" id="IPR010330">
    <property type="entry name" value="CoiA_nuc"/>
</dbReference>
<feature type="domain" description="Competence protein CoiA nuclease-like" evidence="1">
    <location>
        <begin position="68"/>
        <end position="186"/>
    </location>
</feature>
<evidence type="ECO:0000313" key="3">
    <source>
        <dbReference type="EMBL" id="ECB7107734.1"/>
    </source>
</evidence>
<comment type="caution">
    <text evidence="3">The sequence shown here is derived from an EMBL/GenBank/DDBJ whole genome shotgun (WGS) entry which is preliminary data.</text>
</comment>
<reference evidence="3" key="1">
    <citation type="submission" date="2019-03" db="EMBL/GenBank/DDBJ databases">
        <authorList>
            <person name="Ashton P.M."/>
            <person name="Dallman T."/>
            <person name="Nair S."/>
            <person name="De Pinna E."/>
            <person name="Peters T."/>
            <person name="Grant K."/>
        </authorList>
    </citation>
    <scope>NUCLEOTIDE SEQUENCE [LARGE SCALE GENOMIC DNA]</scope>
    <source>
        <strain evidence="3">271153</strain>
        <strain evidence="2">436933</strain>
    </source>
</reference>
<dbReference type="AlphaFoldDB" id="A0A5Y0S2R3"/>
<proteinExistence type="predicted"/>
<dbReference type="Proteomes" id="UP000839827">
    <property type="component" value="Unassembled WGS sequence"/>
</dbReference>
<sequence length="349" mass="39854">MPLKASLNGKEIHSFEFNSQEWENLKQTYKSQSLFMSCCGQPGIPKTSKLNNYYFAHKSKSDCQYAKESAEHLYLKFLIAKLASEAGWSVTTEKQGLTPDGEQWIADVFCTRNNAKLVLEVQLSPQKDDEFKERQKRYMASGVRALWLRKLRKGREEYGGGIYHSYDLPVFGMRQNENGEFYLPQFGVSVGEFITGVFARKLLWVPKAGDVLTAKVEPYFEHCWRCKKLTGIIRGISVYSKSGLCIGYLSFNSPDVKELITTHVDNQKLRAAGIGSVKNRYSKTVGHSYISNGCIHCDSLMGDFFLCEIYDDVDDDPEVMIEFAFTYTRNIKSISGEWVFDNKKAETFF</sequence>
<accession>A0A5Y0S2R3</accession>
<gene>
    <name evidence="2" type="ORF">DRY71_20025</name>
    <name evidence="3" type="ORF">E1A34_16945</name>
</gene>
<name>A0A5Y0S2R3_SALNE</name>
<protein>
    <recommendedName>
        <fullName evidence="1">Competence protein CoiA nuclease-like domain-containing protein</fullName>
    </recommendedName>
</protein>
<organism evidence="3">
    <name type="scientific">Salmonella newport</name>
    <dbReference type="NCBI Taxonomy" id="108619"/>
    <lineage>
        <taxon>Bacteria</taxon>
        <taxon>Pseudomonadati</taxon>
        <taxon>Pseudomonadota</taxon>
        <taxon>Gammaproteobacteria</taxon>
        <taxon>Enterobacterales</taxon>
        <taxon>Enterobacteriaceae</taxon>
        <taxon>Salmonella</taxon>
    </lineage>
</organism>
<evidence type="ECO:0000259" key="1">
    <source>
        <dbReference type="Pfam" id="PF06054"/>
    </source>
</evidence>
<dbReference type="Pfam" id="PF06054">
    <property type="entry name" value="CoiA_nuc"/>
    <property type="match status" value="1"/>
</dbReference>
<dbReference type="EMBL" id="AAGUYM010000028">
    <property type="protein sequence ID" value="EBS2694995.1"/>
    <property type="molecule type" value="Genomic_DNA"/>
</dbReference>